<proteinExistence type="predicted"/>
<feature type="transmembrane region" description="Helical" evidence="3">
    <location>
        <begin position="218"/>
        <end position="238"/>
    </location>
</feature>
<feature type="transmembrane region" description="Helical" evidence="3">
    <location>
        <begin position="805"/>
        <end position="826"/>
    </location>
</feature>
<feature type="transmembrane region" description="Helical" evidence="3">
    <location>
        <begin position="658"/>
        <end position="675"/>
    </location>
</feature>
<feature type="compositionally biased region" description="Polar residues" evidence="2">
    <location>
        <begin position="455"/>
        <end position="467"/>
    </location>
</feature>
<dbReference type="GO" id="GO:0016020">
    <property type="term" value="C:membrane"/>
    <property type="evidence" value="ECO:0007669"/>
    <property type="project" value="UniProtKB-SubCell"/>
</dbReference>
<evidence type="ECO:0000256" key="1">
    <source>
        <dbReference type="ARBA" id="ARBA00004141"/>
    </source>
</evidence>
<dbReference type="EMBL" id="SSOP01000004">
    <property type="protein sequence ID" value="KAB5595972.1"/>
    <property type="molecule type" value="Genomic_DNA"/>
</dbReference>
<dbReference type="Gene3D" id="1.20.1250.20">
    <property type="entry name" value="MFS general substrate transporter like domains"/>
    <property type="match status" value="1"/>
</dbReference>
<dbReference type="InterPro" id="IPR036259">
    <property type="entry name" value="MFS_trans_sf"/>
</dbReference>
<feature type="transmembrane region" description="Helical" evidence="3">
    <location>
        <begin position="266"/>
        <end position="286"/>
    </location>
</feature>
<feature type="compositionally biased region" description="Basic and acidic residues" evidence="2">
    <location>
        <begin position="886"/>
        <end position="896"/>
    </location>
</feature>
<feature type="region of interest" description="Disordered" evidence="2">
    <location>
        <begin position="452"/>
        <end position="482"/>
    </location>
</feature>
<evidence type="ECO:0000313" key="5">
    <source>
        <dbReference type="EMBL" id="KAB5595972.1"/>
    </source>
</evidence>
<feature type="transmembrane region" description="Helical" evidence="3">
    <location>
        <begin position="710"/>
        <end position="731"/>
    </location>
</feature>
<feature type="transmembrane region" description="Helical" evidence="3">
    <location>
        <begin position="189"/>
        <end position="212"/>
    </location>
</feature>
<dbReference type="PANTHER" id="PTHR42910">
    <property type="entry name" value="TRANSPORTER SCO4007-RELATED"/>
    <property type="match status" value="1"/>
</dbReference>
<evidence type="ECO:0000256" key="3">
    <source>
        <dbReference type="SAM" id="Phobius"/>
    </source>
</evidence>
<feature type="transmembrane region" description="Helical" evidence="3">
    <location>
        <begin position="298"/>
        <end position="321"/>
    </location>
</feature>
<feature type="transmembrane region" description="Helical" evidence="3">
    <location>
        <begin position="415"/>
        <end position="437"/>
    </location>
</feature>
<feature type="compositionally biased region" description="Basic and acidic residues" evidence="2">
    <location>
        <begin position="468"/>
        <end position="482"/>
    </location>
</feature>
<name>A0A5N5QW46_9AGAM</name>
<feature type="region of interest" description="Disordered" evidence="2">
    <location>
        <begin position="886"/>
        <end position="927"/>
    </location>
</feature>
<feature type="transmembrane region" description="Helical" evidence="3">
    <location>
        <begin position="584"/>
        <end position="605"/>
    </location>
</feature>
<feature type="transmembrane region" description="Helical" evidence="3">
    <location>
        <begin position="131"/>
        <end position="148"/>
    </location>
</feature>
<dbReference type="SUPFAM" id="SSF103473">
    <property type="entry name" value="MFS general substrate transporter"/>
    <property type="match status" value="1"/>
</dbReference>
<keyword evidence="3" id="KW-0472">Membrane</keyword>
<dbReference type="GO" id="GO:0022857">
    <property type="term" value="F:transmembrane transporter activity"/>
    <property type="evidence" value="ECO:0007669"/>
    <property type="project" value="InterPro"/>
</dbReference>
<reference evidence="5 6" key="1">
    <citation type="journal article" date="2019" name="Fungal Biol. Biotechnol.">
        <title>Draft genome sequence of fastidious pathogen Ceratobasidium theobromae, which causes vascular-streak dieback in Theobroma cacao.</title>
        <authorList>
            <person name="Ali S.S."/>
            <person name="Asman A."/>
            <person name="Shao J."/>
            <person name="Firmansyah A.P."/>
            <person name="Susilo A.W."/>
            <person name="Rosmana A."/>
            <person name="McMahon P."/>
            <person name="Junaid M."/>
            <person name="Guest D."/>
            <person name="Kheng T.Y."/>
            <person name="Meinhardt L.W."/>
            <person name="Bailey B.A."/>
        </authorList>
    </citation>
    <scope>NUCLEOTIDE SEQUENCE [LARGE SCALE GENOMIC DNA]</scope>
    <source>
        <strain evidence="5 6">CT2</strain>
    </source>
</reference>
<feature type="domain" description="Major facilitator superfamily (MFS) profile" evidence="4">
    <location>
        <begin position="62"/>
        <end position="446"/>
    </location>
</feature>
<feature type="transmembrane region" description="Helical" evidence="3">
    <location>
        <begin position="102"/>
        <end position="119"/>
    </location>
</feature>
<keyword evidence="3" id="KW-0812">Transmembrane</keyword>
<feature type="transmembrane region" description="Helical" evidence="3">
    <location>
        <begin position="544"/>
        <end position="564"/>
    </location>
</feature>
<dbReference type="Pfam" id="PF07690">
    <property type="entry name" value="MFS_1"/>
    <property type="match status" value="1"/>
</dbReference>
<feature type="transmembrane region" description="Helical" evidence="3">
    <location>
        <begin position="626"/>
        <end position="646"/>
    </location>
</feature>
<protein>
    <submittedName>
        <fullName evidence="5">MFS general substrate transporter</fullName>
    </submittedName>
</protein>
<feature type="transmembrane region" description="Helical" evidence="3">
    <location>
        <begin position="154"/>
        <end position="177"/>
    </location>
</feature>
<feature type="transmembrane region" description="Helical" evidence="3">
    <location>
        <begin position="773"/>
        <end position="793"/>
    </location>
</feature>
<gene>
    <name evidence="5" type="ORF">CTheo_489</name>
</gene>
<dbReference type="InterPro" id="IPR020846">
    <property type="entry name" value="MFS_dom"/>
</dbReference>
<evidence type="ECO:0000259" key="4">
    <source>
        <dbReference type="PROSITE" id="PS50850"/>
    </source>
</evidence>
<dbReference type="AlphaFoldDB" id="A0A5N5QW46"/>
<organism evidence="5 6">
    <name type="scientific">Ceratobasidium theobromae</name>
    <dbReference type="NCBI Taxonomy" id="1582974"/>
    <lineage>
        <taxon>Eukaryota</taxon>
        <taxon>Fungi</taxon>
        <taxon>Dikarya</taxon>
        <taxon>Basidiomycota</taxon>
        <taxon>Agaricomycotina</taxon>
        <taxon>Agaricomycetes</taxon>
        <taxon>Cantharellales</taxon>
        <taxon>Ceratobasidiaceae</taxon>
        <taxon>Ceratobasidium</taxon>
    </lineage>
</organism>
<dbReference type="PROSITE" id="PS50850">
    <property type="entry name" value="MFS"/>
    <property type="match status" value="1"/>
</dbReference>
<feature type="transmembrane region" description="Helical" evidence="3">
    <location>
        <begin position="59"/>
        <end position="82"/>
    </location>
</feature>
<keyword evidence="3" id="KW-1133">Transmembrane helix</keyword>
<comment type="subcellular location">
    <subcellularLocation>
        <location evidence="1">Membrane</location>
        <topology evidence="1">Multi-pass membrane protein</topology>
    </subcellularLocation>
</comment>
<dbReference type="PANTHER" id="PTHR42910:SF1">
    <property type="entry name" value="MAJOR FACILITATOR SUPERFAMILY (MFS) PROFILE DOMAIN-CONTAINING PROTEIN"/>
    <property type="match status" value="1"/>
</dbReference>
<feature type="transmembrane region" description="Helical" evidence="3">
    <location>
        <begin position="351"/>
        <end position="369"/>
    </location>
</feature>
<evidence type="ECO:0000313" key="6">
    <source>
        <dbReference type="Proteomes" id="UP000383932"/>
    </source>
</evidence>
<sequence>MSNTAVGDSYKSEIPPNKQPPGTDVSPWVAGPPEGDIRKIDFGFLPIPKHLRYDSTTPFHFTLLLNIFFGLACTLTVGNLYYCQPILVRLAESFNVSNEDVTIIPTLTQAGYATGLLLISPLGDLVRRRQLLLLLGCVIGALSLGLALSPSRDVFGGLSFMMGVFTVVPQIMITLAADLAPPERRASAISIALSGLFLGILFARVVAGIIAEFASWRIIYWVSCGLQFGNTLVMWLLVPDYPPKNKGISYFGILYTMARYAATEPILIQCCLIGLLSSAVFVNFWVNLTFLLDGSPYNYSTLGIGLFGLIGALGVMTAPLVGRFVDKLNGWTTTVIAILAGIAFQSIYIGAAGLNIGAVVVTCFGIDIASQMNQISNSSRVYAIEPSARARVNAVFVISGQVLGTSVGTDVYLKYGWRASGALGLGFYGLQIILLCLRGHEVPRKTWIGWKSESRPTSTSTNAQEPVNNHHEEREVREDEKVSSGLRIPPVLRIGIHFAGPAATAGTISVLKSIGPRPSPEMSATELWRYGGTTYTNTRAKATIVASFISFISVIALFSLLAWATITGRGPADKPFLRTHIGAYFLSLMTADLAQAIGGILNIRWVAARHVSIGQFCTAQAAIKQFANVGAALWSIVIAVHTLRLLFFNSHTSDRLCFLTLVIVWCAIITIVTVGPTAIETKSKGDYFGIAGYWCWITSSYPVERLALEYLFMFIAAGVSLIIYTMVFFRLRGNLIVEGYKIKILSVSSSRAWNLEAGRAVMESHTMSVAWQLMWYPISYTFVILPITATRWAEFSGTTVPFGAKIFASVVFMLLGFVNTTVFIMTRRVLPPIKLRNKSQSGTSNGHRGVSININVYATRTQQISSANGEPSYLITLPAPKSSRTERQEFELEDCSHFPPASEKSDKRLSRESAGVSVVTGKGGYDV</sequence>
<keyword evidence="6" id="KW-1185">Reference proteome</keyword>
<dbReference type="Proteomes" id="UP000383932">
    <property type="component" value="Unassembled WGS sequence"/>
</dbReference>
<evidence type="ECO:0000256" key="2">
    <source>
        <dbReference type="SAM" id="MobiDB-lite"/>
    </source>
</evidence>
<dbReference type="OrthoDB" id="2105912at2759"/>
<dbReference type="Gene3D" id="1.20.1070.10">
    <property type="entry name" value="Rhodopsin 7-helix transmembrane proteins"/>
    <property type="match status" value="1"/>
</dbReference>
<accession>A0A5N5QW46</accession>
<dbReference type="CDD" id="cd17324">
    <property type="entry name" value="MFS_NepI_like"/>
    <property type="match status" value="1"/>
</dbReference>
<feature type="region of interest" description="Disordered" evidence="2">
    <location>
        <begin position="1"/>
        <end position="28"/>
    </location>
</feature>
<comment type="caution">
    <text evidence="5">The sequence shown here is derived from an EMBL/GenBank/DDBJ whole genome shotgun (WGS) entry which is preliminary data.</text>
</comment>
<dbReference type="InterPro" id="IPR011701">
    <property type="entry name" value="MFS"/>
</dbReference>